<evidence type="ECO:0000256" key="6">
    <source>
        <dbReference type="ARBA" id="ARBA00022692"/>
    </source>
</evidence>
<keyword evidence="6 12" id="KW-0812">Transmembrane</keyword>
<dbReference type="GO" id="GO:0020037">
    <property type="term" value="F:heme binding"/>
    <property type="evidence" value="ECO:0007669"/>
    <property type="project" value="TreeGrafter"/>
</dbReference>
<dbReference type="InterPro" id="IPR000516">
    <property type="entry name" value="Ni-dep_Hydgase_cyt-B"/>
</dbReference>
<evidence type="ECO:0000256" key="4">
    <source>
        <dbReference type="ARBA" id="ARBA00022475"/>
    </source>
</evidence>
<dbReference type="SUPFAM" id="SSF81342">
    <property type="entry name" value="Transmembrane di-heme cytochromes"/>
    <property type="match status" value="1"/>
</dbReference>
<dbReference type="AlphaFoldDB" id="A0A2D1U1S7"/>
<feature type="transmembrane region" description="Helical" evidence="12">
    <location>
        <begin position="186"/>
        <end position="205"/>
    </location>
</feature>
<evidence type="ECO:0000256" key="7">
    <source>
        <dbReference type="ARBA" id="ARBA00022723"/>
    </source>
</evidence>
<dbReference type="Proteomes" id="UP000223749">
    <property type="component" value="Chromosome"/>
</dbReference>
<feature type="transmembrane region" description="Helical" evidence="12">
    <location>
        <begin position="145"/>
        <end position="166"/>
    </location>
</feature>
<keyword evidence="4" id="KW-1003">Cell membrane</keyword>
<evidence type="ECO:0000256" key="5">
    <source>
        <dbReference type="ARBA" id="ARBA00022617"/>
    </source>
</evidence>
<evidence type="ECO:0000259" key="13">
    <source>
        <dbReference type="Pfam" id="PF01292"/>
    </source>
</evidence>
<comment type="similarity">
    <text evidence="2">Belongs to the HupC/HyaC/HydC family.</text>
</comment>
<keyword evidence="7" id="KW-0479">Metal-binding</keyword>
<feature type="transmembrane region" description="Helical" evidence="12">
    <location>
        <begin position="26"/>
        <end position="44"/>
    </location>
</feature>
<evidence type="ECO:0000256" key="2">
    <source>
        <dbReference type="ARBA" id="ARBA00008622"/>
    </source>
</evidence>
<keyword evidence="15" id="KW-1185">Reference proteome</keyword>
<evidence type="ECO:0000256" key="12">
    <source>
        <dbReference type="SAM" id="Phobius"/>
    </source>
</evidence>
<dbReference type="PANTHER" id="PTHR30485:SF0">
    <property type="entry name" value="NI_FE-HYDROGENASE 1 B-TYPE CYTOCHROME SUBUNIT-RELATED"/>
    <property type="match status" value="1"/>
</dbReference>
<keyword evidence="3" id="KW-0813">Transport</keyword>
<evidence type="ECO:0000256" key="3">
    <source>
        <dbReference type="ARBA" id="ARBA00022448"/>
    </source>
</evidence>
<dbReference type="GO" id="GO:0005506">
    <property type="term" value="F:iron ion binding"/>
    <property type="evidence" value="ECO:0007669"/>
    <property type="project" value="InterPro"/>
</dbReference>
<evidence type="ECO:0000313" key="15">
    <source>
        <dbReference type="Proteomes" id="UP000223749"/>
    </source>
</evidence>
<gene>
    <name evidence="14" type="ORF">CPT03_03345</name>
</gene>
<keyword evidence="8" id="KW-0249">Electron transport</keyword>
<keyword evidence="10" id="KW-0408">Iron</keyword>
<keyword evidence="5" id="KW-0349">Heme</keyword>
<dbReference type="PRINTS" id="PR00161">
    <property type="entry name" value="NIHGNASECYTB"/>
</dbReference>
<evidence type="ECO:0000256" key="1">
    <source>
        <dbReference type="ARBA" id="ARBA00004651"/>
    </source>
</evidence>
<comment type="subcellular location">
    <subcellularLocation>
        <location evidence="1">Cell membrane</location>
        <topology evidence="1">Multi-pass membrane protein</topology>
    </subcellularLocation>
</comment>
<dbReference type="InterPro" id="IPR051542">
    <property type="entry name" value="Hydrogenase_cytochrome"/>
</dbReference>
<keyword evidence="11 12" id="KW-0472">Membrane</keyword>
<evidence type="ECO:0000256" key="8">
    <source>
        <dbReference type="ARBA" id="ARBA00022982"/>
    </source>
</evidence>
<dbReference type="EMBL" id="CP024091">
    <property type="protein sequence ID" value="ATP55566.1"/>
    <property type="molecule type" value="Genomic_DNA"/>
</dbReference>
<dbReference type="PANTHER" id="PTHR30485">
    <property type="entry name" value="NI/FE-HYDROGENASE 1 B-TYPE CYTOCHROME SUBUNIT"/>
    <property type="match status" value="1"/>
</dbReference>
<evidence type="ECO:0000313" key="14">
    <source>
        <dbReference type="EMBL" id="ATP55566.1"/>
    </source>
</evidence>
<accession>A0A2D1U1S7</accession>
<evidence type="ECO:0000256" key="9">
    <source>
        <dbReference type="ARBA" id="ARBA00022989"/>
    </source>
</evidence>
<dbReference type="RefSeq" id="WP_099437514.1">
    <property type="nucleotide sequence ID" value="NZ_CP024091.1"/>
</dbReference>
<reference evidence="14 15" key="1">
    <citation type="submission" date="2017-10" db="EMBL/GenBank/DDBJ databases">
        <title>Whole genome of Pedobacter ginsengisoli T01R-27 isolated from tomato rhizosphere.</title>
        <authorList>
            <person name="Weon H.-Y."/>
            <person name="Lee S.A."/>
            <person name="Sang M.K."/>
            <person name="Song J."/>
        </authorList>
    </citation>
    <scope>NUCLEOTIDE SEQUENCE [LARGE SCALE GENOMIC DNA]</scope>
    <source>
        <strain evidence="14 15">T01R-27</strain>
    </source>
</reference>
<dbReference type="Pfam" id="PF01292">
    <property type="entry name" value="Ni_hydr_CYTB"/>
    <property type="match status" value="1"/>
</dbReference>
<dbReference type="InterPro" id="IPR011577">
    <property type="entry name" value="Cyt_b561_bac/Ni-Hgenase"/>
</dbReference>
<evidence type="ECO:0000256" key="10">
    <source>
        <dbReference type="ARBA" id="ARBA00023004"/>
    </source>
</evidence>
<dbReference type="GO" id="GO:0022904">
    <property type="term" value="P:respiratory electron transport chain"/>
    <property type="evidence" value="ECO:0007669"/>
    <property type="project" value="InterPro"/>
</dbReference>
<feature type="domain" description="Cytochrome b561 bacterial/Ni-hydrogenase" evidence="13">
    <location>
        <begin position="20"/>
        <end position="220"/>
    </location>
</feature>
<dbReference type="Gene3D" id="1.20.950.20">
    <property type="entry name" value="Transmembrane di-heme cytochromes, Chain C"/>
    <property type="match status" value="1"/>
</dbReference>
<sequence length="227" mass="25324">MAIIEPLRKDIDDPSDIKKHSASVRVWHWLNLLIVSGSLLTVLLNSTLLDVKGNTSYVQQQLQESGVSVTPGQAKSVAHGLEDKVWGIHIYFGYALVAILLFRLIAEIFQPRKQKFFSSLNSAYQTYRRHSKKSNLALHDLTVKALYLIFYLLLIIMGVTGLSMAFDQELGISKGTSHSIKEFHGFCMYLILIFIGVHIAGVLLAERKENKGVVSDMINGGKTSYGN</sequence>
<name>A0A2D1U1S7_9SPHI</name>
<dbReference type="GO" id="GO:0009055">
    <property type="term" value="F:electron transfer activity"/>
    <property type="evidence" value="ECO:0007669"/>
    <property type="project" value="InterPro"/>
</dbReference>
<evidence type="ECO:0000256" key="11">
    <source>
        <dbReference type="ARBA" id="ARBA00023136"/>
    </source>
</evidence>
<proteinExistence type="inferred from homology"/>
<dbReference type="KEGG" id="pgs:CPT03_03345"/>
<dbReference type="InterPro" id="IPR016174">
    <property type="entry name" value="Di-haem_cyt_TM"/>
</dbReference>
<keyword evidence="9 12" id="KW-1133">Transmembrane helix</keyword>
<dbReference type="GO" id="GO:0005886">
    <property type="term" value="C:plasma membrane"/>
    <property type="evidence" value="ECO:0007669"/>
    <property type="project" value="UniProtKB-SubCell"/>
</dbReference>
<dbReference type="OrthoDB" id="5615941at2"/>
<organism evidence="14 15">
    <name type="scientific">Pedobacter ginsengisoli</name>
    <dbReference type="NCBI Taxonomy" id="363852"/>
    <lineage>
        <taxon>Bacteria</taxon>
        <taxon>Pseudomonadati</taxon>
        <taxon>Bacteroidota</taxon>
        <taxon>Sphingobacteriia</taxon>
        <taxon>Sphingobacteriales</taxon>
        <taxon>Sphingobacteriaceae</taxon>
        <taxon>Pedobacter</taxon>
    </lineage>
</organism>
<feature type="transmembrane region" description="Helical" evidence="12">
    <location>
        <begin position="86"/>
        <end position="106"/>
    </location>
</feature>
<protein>
    <submittedName>
        <fullName evidence="14">Ni,Fe-hydrogenase I cytochrome b subunit</fullName>
    </submittedName>
</protein>